<dbReference type="Proteomes" id="UP000268033">
    <property type="component" value="Unassembled WGS sequence"/>
</dbReference>
<evidence type="ECO:0000313" key="3">
    <source>
        <dbReference type="Proteomes" id="UP000268033"/>
    </source>
</evidence>
<dbReference type="STRING" id="584787.GCA_001247655_03209"/>
<evidence type="ECO:0000313" key="2">
    <source>
        <dbReference type="EMBL" id="ROQ29904.1"/>
    </source>
</evidence>
<dbReference type="EMBL" id="RJUL01000002">
    <property type="protein sequence ID" value="ROQ29904.1"/>
    <property type="molecule type" value="Genomic_DNA"/>
</dbReference>
<dbReference type="RefSeq" id="WP_123420766.1">
    <property type="nucleotide sequence ID" value="NZ_RJUL01000002.1"/>
</dbReference>
<keyword evidence="3" id="KW-1185">Reference proteome</keyword>
<keyword evidence="1" id="KW-0812">Transmembrane</keyword>
<keyword evidence="1" id="KW-1133">Transmembrane helix</keyword>
<dbReference type="Pfam" id="PF14316">
    <property type="entry name" value="DUF4381"/>
    <property type="match status" value="1"/>
</dbReference>
<accession>A0A3N1PD77</accession>
<sequence length="149" mass="16799">MLDKLKDIHAPQAPSAWPLAWGWWLLIALVLLAIIAAFFYVRRGREQVNERLQARLKELGNGDDFLAALNQLLKEAACYYHDPGQVSALSGKAWTGFLRQHSPAEPERHLIELLEAGPYAKSFPIRFELFRDLKAFAGSWIAAQEGKDA</sequence>
<evidence type="ECO:0000256" key="1">
    <source>
        <dbReference type="SAM" id="Phobius"/>
    </source>
</evidence>
<feature type="transmembrane region" description="Helical" evidence="1">
    <location>
        <begin position="20"/>
        <end position="41"/>
    </location>
</feature>
<protein>
    <submittedName>
        <fullName evidence="2">Uncharacterized protein DUF4381</fullName>
    </submittedName>
</protein>
<comment type="caution">
    <text evidence="2">The sequence shown here is derived from an EMBL/GenBank/DDBJ whole genome shotgun (WGS) entry which is preliminary data.</text>
</comment>
<dbReference type="AlphaFoldDB" id="A0A3N1PD77"/>
<proteinExistence type="predicted"/>
<name>A0A3N1PD77_9GAMM</name>
<gene>
    <name evidence="2" type="ORF">EDC28_102279</name>
</gene>
<reference evidence="2 3" key="1">
    <citation type="submission" date="2018-11" db="EMBL/GenBank/DDBJ databases">
        <title>Genomic Encyclopedia of Type Strains, Phase IV (KMG-IV): sequencing the most valuable type-strain genomes for metagenomic binning, comparative biology and taxonomic classification.</title>
        <authorList>
            <person name="Goeker M."/>
        </authorList>
    </citation>
    <scope>NUCLEOTIDE SEQUENCE [LARGE SCALE GENOMIC DNA]</scope>
    <source>
        <strain evidence="2 3">DSM 21945</strain>
    </source>
</reference>
<keyword evidence="1" id="KW-0472">Membrane</keyword>
<dbReference type="InterPro" id="IPR025489">
    <property type="entry name" value="DUF4381"/>
</dbReference>
<organism evidence="2 3">
    <name type="scientific">Gallaecimonas pentaromativorans</name>
    <dbReference type="NCBI Taxonomy" id="584787"/>
    <lineage>
        <taxon>Bacteria</taxon>
        <taxon>Pseudomonadati</taxon>
        <taxon>Pseudomonadota</taxon>
        <taxon>Gammaproteobacteria</taxon>
        <taxon>Enterobacterales</taxon>
        <taxon>Gallaecimonadaceae</taxon>
        <taxon>Gallaecimonas</taxon>
    </lineage>
</organism>